<accession>A0AAN6GUP3</accession>
<comment type="caution">
    <text evidence="5">The sequence shown here is derived from an EMBL/GenBank/DDBJ whole genome shotgun (WGS) entry which is preliminary data.</text>
</comment>
<dbReference type="AlphaFoldDB" id="A0AAN6GUP3"/>
<dbReference type="Gene3D" id="1.25.40.20">
    <property type="entry name" value="Ankyrin repeat-containing domain"/>
    <property type="match status" value="1"/>
</dbReference>
<feature type="compositionally biased region" description="Polar residues" evidence="4">
    <location>
        <begin position="200"/>
        <end position="220"/>
    </location>
</feature>
<dbReference type="InterPro" id="IPR036770">
    <property type="entry name" value="Ankyrin_rpt-contain_sf"/>
</dbReference>
<dbReference type="PANTHER" id="PTHR24198:SF165">
    <property type="entry name" value="ANKYRIN REPEAT-CONTAINING PROTEIN-RELATED"/>
    <property type="match status" value="1"/>
</dbReference>
<dbReference type="PROSITE" id="PS50297">
    <property type="entry name" value="ANK_REP_REGION"/>
    <property type="match status" value="2"/>
</dbReference>
<dbReference type="EMBL" id="JAPDMZ010000011">
    <property type="protein sequence ID" value="KAK0556734.1"/>
    <property type="molecule type" value="Genomic_DNA"/>
</dbReference>
<reference evidence="5" key="1">
    <citation type="journal article" date="2023" name="PhytoFront">
        <title>Draft Genome Resources of Seven Strains of Tilletia horrida, Causal Agent of Kernel Smut of Rice.</title>
        <authorList>
            <person name="Khanal S."/>
            <person name="Antony Babu S."/>
            <person name="Zhou X.G."/>
        </authorList>
    </citation>
    <scope>NUCLEOTIDE SEQUENCE</scope>
    <source>
        <strain evidence="5">TX6</strain>
    </source>
</reference>
<evidence type="ECO:0000313" key="5">
    <source>
        <dbReference type="EMBL" id="KAK0556734.1"/>
    </source>
</evidence>
<name>A0AAN6GUP3_9BASI</name>
<evidence type="ECO:0000256" key="4">
    <source>
        <dbReference type="SAM" id="MobiDB-lite"/>
    </source>
</evidence>
<dbReference type="Proteomes" id="UP001176517">
    <property type="component" value="Unassembled WGS sequence"/>
</dbReference>
<evidence type="ECO:0000313" key="6">
    <source>
        <dbReference type="Proteomes" id="UP001176517"/>
    </source>
</evidence>
<feature type="repeat" description="ANK" evidence="3">
    <location>
        <begin position="135"/>
        <end position="167"/>
    </location>
</feature>
<dbReference type="PANTHER" id="PTHR24198">
    <property type="entry name" value="ANKYRIN REPEAT AND PROTEIN KINASE DOMAIN-CONTAINING PROTEIN"/>
    <property type="match status" value="1"/>
</dbReference>
<feature type="repeat" description="ANK" evidence="3">
    <location>
        <begin position="102"/>
        <end position="134"/>
    </location>
</feature>
<feature type="compositionally biased region" description="Low complexity" evidence="4">
    <location>
        <begin position="349"/>
        <end position="367"/>
    </location>
</feature>
<dbReference type="SUPFAM" id="SSF48403">
    <property type="entry name" value="Ankyrin repeat"/>
    <property type="match status" value="1"/>
</dbReference>
<gene>
    <name evidence="5" type="ORF">OC846_000922</name>
</gene>
<dbReference type="InterPro" id="IPR002110">
    <property type="entry name" value="Ankyrin_rpt"/>
</dbReference>
<protein>
    <submittedName>
        <fullName evidence="5">Uncharacterized protein</fullName>
    </submittedName>
</protein>
<feature type="compositionally biased region" description="Polar residues" evidence="4">
    <location>
        <begin position="313"/>
        <end position="322"/>
    </location>
</feature>
<dbReference type="SMART" id="SM00248">
    <property type="entry name" value="ANK"/>
    <property type="match status" value="3"/>
</dbReference>
<keyword evidence="6" id="KW-1185">Reference proteome</keyword>
<dbReference type="PROSITE" id="PS50088">
    <property type="entry name" value="ANK_REPEAT"/>
    <property type="match status" value="2"/>
</dbReference>
<evidence type="ECO:0000256" key="2">
    <source>
        <dbReference type="ARBA" id="ARBA00023043"/>
    </source>
</evidence>
<organism evidence="5 6">
    <name type="scientific">Tilletia horrida</name>
    <dbReference type="NCBI Taxonomy" id="155126"/>
    <lineage>
        <taxon>Eukaryota</taxon>
        <taxon>Fungi</taxon>
        <taxon>Dikarya</taxon>
        <taxon>Basidiomycota</taxon>
        <taxon>Ustilaginomycotina</taxon>
        <taxon>Exobasidiomycetes</taxon>
        <taxon>Tilletiales</taxon>
        <taxon>Tilletiaceae</taxon>
        <taxon>Tilletia</taxon>
    </lineage>
</organism>
<keyword evidence="1" id="KW-0677">Repeat</keyword>
<feature type="compositionally biased region" description="Low complexity" evidence="4">
    <location>
        <begin position="271"/>
        <end position="298"/>
    </location>
</feature>
<evidence type="ECO:0000256" key="3">
    <source>
        <dbReference type="PROSITE-ProRule" id="PRU00023"/>
    </source>
</evidence>
<feature type="region of interest" description="Disordered" evidence="4">
    <location>
        <begin position="197"/>
        <end position="250"/>
    </location>
</feature>
<proteinExistence type="predicted"/>
<feature type="region of interest" description="Disordered" evidence="4">
    <location>
        <begin position="1"/>
        <end position="30"/>
    </location>
</feature>
<keyword evidence="2 3" id="KW-0040">ANK repeat</keyword>
<evidence type="ECO:0000256" key="1">
    <source>
        <dbReference type="ARBA" id="ARBA00022737"/>
    </source>
</evidence>
<dbReference type="Pfam" id="PF12796">
    <property type="entry name" value="Ank_2"/>
    <property type="match status" value="1"/>
</dbReference>
<sequence length="367" mass="39676">MRAQKAALDAPFTVQNVDPSSPPDSEGRKPSLILAIEHGTRIEMIAWLLEMQHEAGGPSTDDDNNTVFALAAIYNRCDVIELYTSQPDIDVPLLLRSKSTSEGRTALHWAAIKGHDQVIRLLLKLGAHVDALDNSNTTPLHFASAWGHLNSVQLLKQVGANSTITNKEGFCALDWAFDANIKVALETFDDVYHYTHHKSQGSGSYSTYNGSDGHSSSTRSPRAGQQPLPDFKSVATSASGPPAELGAARSVVMSKDQVAREQFRRMLPNNQQQQQQSSQPLQQQPAQQHQPSLSLSSSAGPPVLGATGRQRSDVQGSYSPSSRPGVLRAAGSGSGESRRSITLSPDFMRSVLRSPPRSPPSRTTPLR</sequence>
<feature type="region of interest" description="Disordered" evidence="4">
    <location>
        <begin position="268"/>
        <end position="367"/>
    </location>
</feature>